<feature type="transmembrane region" description="Helical" evidence="1">
    <location>
        <begin position="6"/>
        <end position="26"/>
    </location>
</feature>
<sequence length="136" mass="14686">MEELFAVAAVLGGLGLLCFLAGALYWRAALRRDRRCTARTQGVVTELTATGSGARVTFCPVLRYTADGRELTRRSGFASTRCPFTTGQQTTVRYDPQDPRKFVLEGELAHRRGLALRLALIGAGFLLLALIALAAG</sequence>
<dbReference type="InterPro" id="IPR021994">
    <property type="entry name" value="DUF3592"/>
</dbReference>
<dbReference type="EMBL" id="JACONZ010000001">
    <property type="protein sequence ID" value="MBC5580694.1"/>
    <property type="molecule type" value="Genomic_DNA"/>
</dbReference>
<evidence type="ECO:0000313" key="3">
    <source>
        <dbReference type="EMBL" id="MBC5580694.1"/>
    </source>
</evidence>
<evidence type="ECO:0000313" key="4">
    <source>
        <dbReference type="Proteomes" id="UP000659630"/>
    </source>
</evidence>
<keyword evidence="4" id="KW-1185">Reference proteome</keyword>
<dbReference type="Proteomes" id="UP000659630">
    <property type="component" value="Unassembled WGS sequence"/>
</dbReference>
<keyword evidence="1" id="KW-0472">Membrane</keyword>
<accession>A0A923I7R9</accession>
<keyword evidence="1" id="KW-1133">Transmembrane helix</keyword>
<dbReference type="Pfam" id="PF12158">
    <property type="entry name" value="DUF3592"/>
    <property type="match status" value="1"/>
</dbReference>
<feature type="domain" description="DUF3592" evidence="2">
    <location>
        <begin position="40"/>
        <end position="107"/>
    </location>
</feature>
<evidence type="ECO:0000256" key="1">
    <source>
        <dbReference type="SAM" id="Phobius"/>
    </source>
</evidence>
<dbReference type="AlphaFoldDB" id="A0A923I7R9"/>
<gene>
    <name evidence="3" type="ORF">H8S23_04165</name>
</gene>
<reference evidence="3" key="1">
    <citation type="submission" date="2020-08" db="EMBL/GenBank/DDBJ databases">
        <title>Genome public.</title>
        <authorList>
            <person name="Liu C."/>
            <person name="Sun Q."/>
        </authorList>
    </citation>
    <scope>NUCLEOTIDE SEQUENCE</scope>
    <source>
        <strain evidence="3">BX8</strain>
    </source>
</reference>
<evidence type="ECO:0000259" key="2">
    <source>
        <dbReference type="Pfam" id="PF12158"/>
    </source>
</evidence>
<comment type="caution">
    <text evidence="3">The sequence shown here is derived from an EMBL/GenBank/DDBJ whole genome shotgun (WGS) entry which is preliminary data.</text>
</comment>
<keyword evidence="1" id="KW-0812">Transmembrane</keyword>
<protein>
    <submittedName>
        <fullName evidence="3">DUF3592 domain-containing protein</fullName>
    </submittedName>
</protein>
<dbReference type="RefSeq" id="WP_186887030.1">
    <property type="nucleotide sequence ID" value="NZ_JACONZ010000001.1"/>
</dbReference>
<proteinExistence type="predicted"/>
<feature type="transmembrane region" description="Helical" evidence="1">
    <location>
        <begin position="114"/>
        <end position="135"/>
    </location>
</feature>
<organism evidence="3 4">
    <name type="scientific">Anaerofilum hominis</name>
    <dbReference type="NCBI Taxonomy" id="2763016"/>
    <lineage>
        <taxon>Bacteria</taxon>
        <taxon>Bacillati</taxon>
        <taxon>Bacillota</taxon>
        <taxon>Clostridia</taxon>
        <taxon>Eubacteriales</taxon>
        <taxon>Oscillospiraceae</taxon>
        <taxon>Anaerofilum</taxon>
    </lineage>
</organism>
<name>A0A923I7R9_9FIRM</name>